<gene>
    <name evidence="4" type="ORF">KCQ71_11755</name>
</gene>
<keyword evidence="2" id="KW-1133">Transmembrane helix</keyword>
<dbReference type="Pfam" id="PF00496">
    <property type="entry name" value="SBP_bac_5"/>
    <property type="match status" value="1"/>
</dbReference>
<evidence type="ECO:0000256" key="2">
    <source>
        <dbReference type="SAM" id="Phobius"/>
    </source>
</evidence>
<dbReference type="Gene3D" id="3.40.190.10">
    <property type="entry name" value="Periplasmic binding protein-like II"/>
    <property type="match status" value="1"/>
</dbReference>
<keyword evidence="2" id="KW-0812">Transmembrane</keyword>
<dbReference type="PANTHER" id="PTHR30290">
    <property type="entry name" value="PERIPLASMIC BINDING COMPONENT OF ABC TRANSPORTER"/>
    <property type="match status" value="1"/>
</dbReference>
<dbReference type="PROSITE" id="PS51257">
    <property type="entry name" value="PROKAR_LIPOPROTEIN"/>
    <property type="match status" value="1"/>
</dbReference>
<keyword evidence="5" id="KW-1185">Reference proteome</keyword>
<dbReference type="PROSITE" id="PS01040">
    <property type="entry name" value="SBP_BACTERIAL_5"/>
    <property type="match status" value="1"/>
</dbReference>
<dbReference type="PANTHER" id="PTHR30290:SF62">
    <property type="entry name" value="OLIGOPEPTIDE ABC TRANSPORTER, PERIPLASMIC OLIGOPEPTIDE-BINDING PROTEIN"/>
    <property type="match status" value="1"/>
</dbReference>
<reference evidence="4 5" key="1">
    <citation type="submission" date="2021-04" db="EMBL/GenBank/DDBJ databases">
        <title>Ruania sp. nov., isolated from sandy soil of mangrove forest.</title>
        <authorList>
            <person name="Ge X."/>
            <person name="Huang R."/>
            <person name="Liu W."/>
        </authorList>
    </citation>
    <scope>NUCLEOTIDE SEQUENCE [LARGE SCALE GENOMIC DNA]</scope>
    <source>
        <strain evidence="4 5">N2-46</strain>
    </source>
</reference>
<dbReference type="RefSeq" id="WP_223406072.1">
    <property type="nucleotide sequence ID" value="NZ_JAGSHT010000012.1"/>
</dbReference>
<accession>A0ABS7S8Z8</accession>
<protein>
    <submittedName>
        <fullName evidence="4">ABC transporter substrate-binding protein</fullName>
    </submittedName>
</protein>
<dbReference type="SUPFAM" id="SSF53850">
    <property type="entry name" value="Periplasmic binding protein-like II"/>
    <property type="match status" value="1"/>
</dbReference>
<evidence type="ECO:0000313" key="5">
    <source>
        <dbReference type="Proteomes" id="UP000826651"/>
    </source>
</evidence>
<dbReference type="CDD" id="cd08500">
    <property type="entry name" value="PBP2_NikA_DppA_OppA_like_4"/>
    <property type="match status" value="1"/>
</dbReference>
<keyword evidence="2" id="KW-0472">Membrane</keyword>
<dbReference type="Gene3D" id="3.10.105.10">
    <property type="entry name" value="Dipeptide-binding Protein, Domain 3"/>
    <property type="match status" value="1"/>
</dbReference>
<evidence type="ECO:0000256" key="1">
    <source>
        <dbReference type="ARBA" id="ARBA00004193"/>
    </source>
</evidence>
<evidence type="ECO:0000259" key="3">
    <source>
        <dbReference type="Pfam" id="PF00496"/>
    </source>
</evidence>
<comment type="subcellular location">
    <subcellularLocation>
        <location evidence="1">Cell membrane</location>
        <topology evidence="1">Lipid-anchor</topology>
    </subcellularLocation>
</comment>
<name>A0ABS7S8Z8_9MICO</name>
<feature type="transmembrane region" description="Helical" evidence="2">
    <location>
        <begin position="12"/>
        <end position="30"/>
    </location>
</feature>
<dbReference type="Proteomes" id="UP000826651">
    <property type="component" value="Unassembled WGS sequence"/>
</dbReference>
<feature type="domain" description="Solute-binding protein family 5" evidence="3">
    <location>
        <begin position="121"/>
        <end position="524"/>
    </location>
</feature>
<dbReference type="InterPro" id="IPR039424">
    <property type="entry name" value="SBP_5"/>
</dbReference>
<comment type="caution">
    <text evidence="4">The sequence shown here is derived from an EMBL/GenBank/DDBJ whole genome shotgun (WGS) entry which is preliminary data.</text>
</comment>
<dbReference type="InterPro" id="IPR000914">
    <property type="entry name" value="SBP_5_dom"/>
</dbReference>
<proteinExistence type="predicted"/>
<sequence length="654" mass="71766">MTIYTRDVSRRSLLVYGGGGALITALGLTACTAEEESPDPFGGGGTDAMESPMLTELVEAGELPELAERLPTNPKVLEPLDGPGQFGGTLRYAQTDVNATAVLQSFANQGLLEWGWDANTPEESVAESWEVNEDNTVYTLTLREGLKWSDGEPFTTADVLFSMVDWLGNSTLMPAVPFWFANLDGTPLTAEAEDELTLTVTCNEPFALLPKYFCHPAVGYQFLKPRHYLEQFHGGLTDEATVLAEAQEAGFDSWDQLFADRDNLWTNPDRPTMGAYQVVEAANAQSGVGRLSRNPYFWKTDPDGRQLPYIDEMQIQVLQQDTMELRAANGDLDFLGNGLGYKAAQVLQQNAETNGYRMLRWRTSNDGLLAMCPNLSHQDEVLREIFLNRDFRIALSHAIDRDDINNTLMDGLGPIRQPNPTEGSDYYVEGGQNYLEYDVDKANELLDGIGLTLGSDGIRLRPDGAPLQVTAIFVEATDGVPRADALGMIQAAWAAVGIDLLIRPVDGTLASELRNGNDFDFDCTPHPSNDWDLEPVWFIPTSSGSHTAPGYGLWYNTGGTEGIEPPEEFQTLMDNWDALRSAATDEERIAAGQAIATQHDEEAYVIGIVGVPFQPVVVGVDVHNVRDDEPSLDFYHGREGVTKPAQVYFAEAAS</sequence>
<evidence type="ECO:0000313" key="4">
    <source>
        <dbReference type="EMBL" id="MBZ2196833.1"/>
    </source>
</evidence>
<organism evidence="4 5">
    <name type="scientific">Occultella gossypii</name>
    <dbReference type="NCBI Taxonomy" id="2800820"/>
    <lineage>
        <taxon>Bacteria</taxon>
        <taxon>Bacillati</taxon>
        <taxon>Actinomycetota</taxon>
        <taxon>Actinomycetes</taxon>
        <taxon>Micrococcales</taxon>
        <taxon>Ruaniaceae</taxon>
        <taxon>Occultella</taxon>
    </lineage>
</organism>
<dbReference type="InterPro" id="IPR023765">
    <property type="entry name" value="SBP_5_CS"/>
</dbReference>
<dbReference type="EMBL" id="JAGSHT010000012">
    <property type="protein sequence ID" value="MBZ2196833.1"/>
    <property type="molecule type" value="Genomic_DNA"/>
</dbReference>